<protein>
    <submittedName>
        <fullName evidence="1">Uncharacterized protein</fullName>
    </submittedName>
</protein>
<dbReference type="Proteomes" id="UP000237105">
    <property type="component" value="Unassembled WGS sequence"/>
</dbReference>
<name>A0A2P5DT48_PARAD</name>
<gene>
    <name evidence="1" type="ORF">PanWU01x14_035150</name>
</gene>
<comment type="caution">
    <text evidence="1">The sequence shown here is derived from an EMBL/GenBank/DDBJ whole genome shotgun (WGS) entry which is preliminary data.</text>
</comment>
<organism evidence="1 2">
    <name type="scientific">Parasponia andersonii</name>
    <name type="common">Sponia andersonii</name>
    <dbReference type="NCBI Taxonomy" id="3476"/>
    <lineage>
        <taxon>Eukaryota</taxon>
        <taxon>Viridiplantae</taxon>
        <taxon>Streptophyta</taxon>
        <taxon>Embryophyta</taxon>
        <taxon>Tracheophyta</taxon>
        <taxon>Spermatophyta</taxon>
        <taxon>Magnoliopsida</taxon>
        <taxon>eudicotyledons</taxon>
        <taxon>Gunneridae</taxon>
        <taxon>Pentapetalae</taxon>
        <taxon>rosids</taxon>
        <taxon>fabids</taxon>
        <taxon>Rosales</taxon>
        <taxon>Cannabaceae</taxon>
        <taxon>Parasponia</taxon>
    </lineage>
</organism>
<keyword evidence="2" id="KW-1185">Reference proteome</keyword>
<sequence length="39" mass="4196">MTYTSNVLSTLLLGFRMPVRQTPATPSVPPMPLPSALPL</sequence>
<proteinExistence type="predicted"/>
<dbReference type="EMBL" id="JXTB01000018">
    <property type="protein sequence ID" value="PON76461.1"/>
    <property type="molecule type" value="Genomic_DNA"/>
</dbReference>
<accession>A0A2P5DT48</accession>
<evidence type="ECO:0000313" key="2">
    <source>
        <dbReference type="Proteomes" id="UP000237105"/>
    </source>
</evidence>
<evidence type="ECO:0000313" key="1">
    <source>
        <dbReference type="EMBL" id="PON76461.1"/>
    </source>
</evidence>
<dbReference type="AlphaFoldDB" id="A0A2P5DT48"/>
<reference evidence="2" key="1">
    <citation type="submission" date="2016-06" db="EMBL/GenBank/DDBJ databases">
        <title>Parallel loss of symbiosis genes in relatives of nitrogen-fixing non-legume Parasponia.</title>
        <authorList>
            <person name="Van Velzen R."/>
            <person name="Holmer R."/>
            <person name="Bu F."/>
            <person name="Rutten L."/>
            <person name="Van Zeijl A."/>
            <person name="Liu W."/>
            <person name="Santuari L."/>
            <person name="Cao Q."/>
            <person name="Sharma T."/>
            <person name="Shen D."/>
            <person name="Roswanjaya Y."/>
            <person name="Wardhani T."/>
            <person name="Kalhor M.S."/>
            <person name="Jansen J."/>
            <person name="Van den Hoogen J."/>
            <person name="Gungor B."/>
            <person name="Hartog M."/>
            <person name="Hontelez J."/>
            <person name="Verver J."/>
            <person name="Yang W.-C."/>
            <person name="Schijlen E."/>
            <person name="Repin R."/>
            <person name="Schilthuizen M."/>
            <person name="Schranz E."/>
            <person name="Heidstra R."/>
            <person name="Miyata K."/>
            <person name="Fedorova E."/>
            <person name="Kohlen W."/>
            <person name="Bisseling T."/>
            <person name="Smit S."/>
            <person name="Geurts R."/>
        </authorList>
    </citation>
    <scope>NUCLEOTIDE SEQUENCE [LARGE SCALE GENOMIC DNA]</scope>
    <source>
        <strain evidence="2">cv. WU1-14</strain>
    </source>
</reference>